<protein>
    <submittedName>
        <fullName evidence="5">Adenine-specific DNA-methyltransferase</fullName>
        <ecNumber evidence="5">2.1.1.72</ecNumber>
    </submittedName>
</protein>
<feature type="region of interest" description="Disordered" evidence="3">
    <location>
        <begin position="226"/>
        <end position="247"/>
    </location>
</feature>
<accession>A0A9X2U4B5</accession>
<dbReference type="AlphaFoldDB" id="A0A9X2U4B5"/>
<comment type="caution">
    <text evidence="5">The sequence shown here is derived from an EMBL/GenBank/DDBJ whole genome shotgun (WGS) entry which is preliminary data.</text>
</comment>
<evidence type="ECO:0000259" key="4">
    <source>
        <dbReference type="Pfam" id="PF01555"/>
    </source>
</evidence>
<dbReference type="GO" id="GO:0032259">
    <property type="term" value="P:methylation"/>
    <property type="evidence" value="ECO:0007669"/>
    <property type="project" value="UniProtKB-KW"/>
</dbReference>
<dbReference type="EC" id="2.1.1.72" evidence="5"/>
<feature type="domain" description="DNA methylase N-4/N-6" evidence="4">
    <location>
        <begin position="1"/>
        <end position="43"/>
    </location>
</feature>
<evidence type="ECO:0000256" key="1">
    <source>
        <dbReference type="ARBA" id="ARBA00022603"/>
    </source>
</evidence>
<dbReference type="InterPro" id="IPR002941">
    <property type="entry name" value="DNA_methylase_N4/N6"/>
</dbReference>
<gene>
    <name evidence="5" type="ORF">GGP82_003206</name>
</gene>
<evidence type="ECO:0000256" key="2">
    <source>
        <dbReference type="ARBA" id="ARBA00022679"/>
    </source>
</evidence>
<dbReference type="Proteomes" id="UP001155034">
    <property type="component" value="Unassembled WGS sequence"/>
</dbReference>
<dbReference type="GO" id="GO:0008170">
    <property type="term" value="F:N-methyltransferase activity"/>
    <property type="evidence" value="ECO:0007669"/>
    <property type="project" value="InterPro"/>
</dbReference>
<sequence>MSTDPGDLVLDPTCGSGTTAFVAEKYGRRWITIDTSRVAISLARQRLLTSTYPNYKIREEDSNDPGDGFKYKTAPDVTLNSIAQNSAIDSIHKKYESELNDLLNRANDALSEVDDTIRHNLEQKLQQKQKEEGKRAITDADKRRWSLPAQGDSWDHWEVPFDTDDDWPAPLKEAVTSYREVWKEKQDKIKTAIREGSEQQELYDQPKIETGVTRVSGPFTVEAVMPPEQSLSGDGSPIGGAPDPMETTFDVEEKDGEADSKNADAYLEKMTHLMEKDGIRFMDNKELDFSRLERMEGATYLHAEGVWESGNGEERVAISFGPQHGPVTGKQAVEAMHEAHRRGYDAGVVAGFSFDDAAQTAVQKGGKIDFHMAHIRPDVVMEDLLYRPEKEQIFTVFGLPRTSLQKTETGKFQIEMEGVDVYDPVKGQINATKGSKVAAWFVDTDYNGRTFCICQAFFPNTPGRSGPWKDFKRDLSDRVDDDKLDQLSGTTSLPFEAGEHECAAVKVIDPRGNEVMRVLDLS</sequence>
<reference evidence="5" key="1">
    <citation type="submission" date="2022-08" db="EMBL/GenBank/DDBJ databases">
        <title>Genomic Encyclopedia of Type Strains, Phase V (KMG-V): Genome sequencing to study the core and pangenomes of soil and plant-associated prokaryotes.</title>
        <authorList>
            <person name="Whitman W."/>
        </authorList>
    </citation>
    <scope>NUCLEOTIDE SEQUENCE</scope>
    <source>
        <strain evidence="5">SP2016B</strain>
    </source>
</reference>
<dbReference type="PRINTS" id="PR00508">
    <property type="entry name" value="S21N4MTFRASE"/>
</dbReference>
<keyword evidence="2 5" id="KW-0808">Transferase</keyword>
<dbReference type="Pfam" id="PF01555">
    <property type="entry name" value="N6_N4_Mtase"/>
    <property type="match status" value="1"/>
</dbReference>
<dbReference type="InterPro" id="IPR001091">
    <property type="entry name" value="RM_Methyltransferase"/>
</dbReference>
<dbReference type="GO" id="GO:0003677">
    <property type="term" value="F:DNA binding"/>
    <property type="evidence" value="ECO:0007669"/>
    <property type="project" value="InterPro"/>
</dbReference>
<dbReference type="Gene3D" id="3.40.50.150">
    <property type="entry name" value="Vaccinia Virus protein VP39"/>
    <property type="match status" value="1"/>
</dbReference>
<keyword evidence="1 5" id="KW-0489">Methyltransferase</keyword>
<evidence type="ECO:0000313" key="6">
    <source>
        <dbReference type="Proteomes" id="UP001155034"/>
    </source>
</evidence>
<dbReference type="InterPro" id="IPR029063">
    <property type="entry name" value="SAM-dependent_MTases_sf"/>
</dbReference>
<dbReference type="GO" id="GO:0009007">
    <property type="term" value="F:site-specific DNA-methyltransferase (adenine-specific) activity"/>
    <property type="evidence" value="ECO:0007669"/>
    <property type="project" value="UniProtKB-EC"/>
</dbReference>
<dbReference type="SUPFAM" id="SSF53335">
    <property type="entry name" value="S-adenosyl-L-methionine-dependent methyltransferases"/>
    <property type="match status" value="1"/>
</dbReference>
<proteinExistence type="predicted"/>
<organism evidence="5 6">
    <name type="scientific">Salinibacter ruber</name>
    <dbReference type="NCBI Taxonomy" id="146919"/>
    <lineage>
        <taxon>Bacteria</taxon>
        <taxon>Pseudomonadati</taxon>
        <taxon>Rhodothermota</taxon>
        <taxon>Rhodothermia</taxon>
        <taxon>Rhodothermales</taxon>
        <taxon>Salinibacteraceae</taxon>
        <taxon>Salinibacter</taxon>
    </lineage>
</organism>
<evidence type="ECO:0000256" key="3">
    <source>
        <dbReference type="SAM" id="MobiDB-lite"/>
    </source>
</evidence>
<evidence type="ECO:0000313" key="5">
    <source>
        <dbReference type="EMBL" id="MCS3866628.1"/>
    </source>
</evidence>
<dbReference type="EMBL" id="JANTYZ010000016">
    <property type="protein sequence ID" value="MCS3866628.1"/>
    <property type="molecule type" value="Genomic_DNA"/>
</dbReference>
<dbReference type="CDD" id="cd02440">
    <property type="entry name" value="AdoMet_MTases"/>
    <property type="match status" value="1"/>
</dbReference>
<name>A0A9X2U4B5_9BACT</name>